<dbReference type="PANTHER" id="PTHR23131:SF0">
    <property type="entry name" value="ENDORIBONUCLEASE LACTB2"/>
    <property type="match status" value="1"/>
</dbReference>
<sequence>MEKERDEQMDMMRVLFTPGHTDDHMALMLEEEKTNFSGDCILGEGTAVFEDLYDYMKSQQILLDSQADLIYPAKSIVVMRAVALRVWGRTMGKINKHPVIAEEHGGSAVTLPIHESEGPDIAVYIYGTSTYGFHREEWVMPEGNLQQKFIKKDVFHKPRLNTIVKALDSPGRRMMKKRAVTSDDDYDIMALIRCEPILSSQEDGDLTAHRKQAGTDCSITARGRRTLYELTVM</sequence>
<dbReference type="Gene3D" id="3.60.15.10">
    <property type="entry name" value="Ribonuclease Z/Hydroxyacylglutathione hydrolase-like"/>
    <property type="match status" value="1"/>
</dbReference>
<dbReference type="SUPFAM" id="SSF56281">
    <property type="entry name" value="Metallo-hydrolase/oxidoreductase"/>
    <property type="match status" value="1"/>
</dbReference>
<dbReference type="PANTHER" id="PTHR23131">
    <property type="entry name" value="ENDORIBONUCLEASE LACTB2"/>
    <property type="match status" value="1"/>
</dbReference>
<gene>
    <name evidence="1" type="ORF">J4Q44_G00269590</name>
</gene>
<dbReference type="Proteomes" id="UP001356427">
    <property type="component" value="Unassembled WGS sequence"/>
</dbReference>
<dbReference type="GO" id="GO:0005759">
    <property type="term" value="C:mitochondrial matrix"/>
    <property type="evidence" value="ECO:0007669"/>
    <property type="project" value="TreeGrafter"/>
</dbReference>
<name>A0AAN8KWS1_9TELE</name>
<reference evidence="1 2" key="1">
    <citation type="submission" date="2021-04" db="EMBL/GenBank/DDBJ databases">
        <authorList>
            <person name="De Guttry C."/>
            <person name="Zahm M."/>
            <person name="Klopp C."/>
            <person name="Cabau C."/>
            <person name="Louis A."/>
            <person name="Berthelot C."/>
            <person name="Parey E."/>
            <person name="Roest Crollius H."/>
            <person name="Montfort J."/>
            <person name="Robinson-Rechavi M."/>
            <person name="Bucao C."/>
            <person name="Bouchez O."/>
            <person name="Gislard M."/>
            <person name="Lluch J."/>
            <person name="Milhes M."/>
            <person name="Lampietro C."/>
            <person name="Lopez Roques C."/>
            <person name="Donnadieu C."/>
            <person name="Braasch I."/>
            <person name="Desvignes T."/>
            <person name="Postlethwait J."/>
            <person name="Bobe J."/>
            <person name="Wedekind C."/>
            <person name="Guiguen Y."/>
        </authorList>
    </citation>
    <scope>NUCLEOTIDE SEQUENCE [LARGE SCALE GENOMIC DNA]</scope>
    <source>
        <strain evidence="1">Cs_M1</strain>
        <tissue evidence="1">Blood</tissue>
    </source>
</reference>
<dbReference type="InterPro" id="IPR050662">
    <property type="entry name" value="Sec-metab_biosynth-thioest"/>
</dbReference>
<dbReference type="GO" id="GO:0003727">
    <property type="term" value="F:single-stranded RNA binding"/>
    <property type="evidence" value="ECO:0007669"/>
    <property type="project" value="TreeGrafter"/>
</dbReference>
<organism evidence="1 2">
    <name type="scientific">Coregonus suidteri</name>
    <dbReference type="NCBI Taxonomy" id="861788"/>
    <lineage>
        <taxon>Eukaryota</taxon>
        <taxon>Metazoa</taxon>
        <taxon>Chordata</taxon>
        <taxon>Craniata</taxon>
        <taxon>Vertebrata</taxon>
        <taxon>Euteleostomi</taxon>
        <taxon>Actinopterygii</taxon>
        <taxon>Neopterygii</taxon>
        <taxon>Teleostei</taxon>
        <taxon>Protacanthopterygii</taxon>
        <taxon>Salmoniformes</taxon>
        <taxon>Salmonidae</taxon>
        <taxon>Coregoninae</taxon>
        <taxon>Coregonus</taxon>
    </lineage>
</organism>
<evidence type="ECO:0000313" key="1">
    <source>
        <dbReference type="EMBL" id="KAK6302604.1"/>
    </source>
</evidence>
<dbReference type="InterPro" id="IPR036866">
    <property type="entry name" value="RibonucZ/Hydroxyglut_hydro"/>
</dbReference>
<accession>A0AAN8KWS1</accession>
<comment type="caution">
    <text evidence="1">The sequence shown here is derived from an EMBL/GenBank/DDBJ whole genome shotgun (WGS) entry which is preliminary data.</text>
</comment>
<dbReference type="EMBL" id="JAGTTL010000025">
    <property type="protein sequence ID" value="KAK6302604.1"/>
    <property type="molecule type" value="Genomic_DNA"/>
</dbReference>
<dbReference type="GO" id="GO:0004521">
    <property type="term" value="F:RNA endonuclease activity"/>
    <property type="evidence" value="ECO:0007669"/>
    <property type="project" value="TreeGrafter"/>
</dbReference>
<evidence type="ECO:0000313" key="2">
    <source>
        <dbReference type="Proteomes" id="UP001356427"/>
    </source>
</evidence>
<protein>
    <submittedName>
        <fullName evidence="1">Uncharacterized protein</fullName>
    </submittedName>
</protein>
<proteinExistence type="predicted"/>
<keyword evidence="2" id="KW-1185">Reference proteome</keyword>
<dbReference type="AlphaFoldDB" id="A0AAN8KWS1"/>